<keyword evidence="4" id="KW-1185">Reference proteome</keyword>
<feature type="compositionally biased region" description="Basic and acidic residues" evidence="1">
    <location>
        <begin position="46"/>
        <end position="55"/>
    </location>
</feature>
<feature type="region of interest" description="Disordered" evidence="1">
    <location>
        <begin position="1"/>
        <end position="33"/>
    </location>
</feature>
<dbReference type="Pfam" id="PF00092">
    <property type="entry name" value="VWA"/>
    <property type="match status" value="1"/>
</dbReference>
<evidence type="ECO:0000259" key="2">
    <source>
        <dbReference type="PROSITE" id="PS50234"/>
    </source>
</evidence>
<dbReference type="SUPFAM" id="SSF53300">
    <property type="entry name" value="vWA-like"/>
    <property type="match status" value="1"/>
</dbReference>
<feature type="compositionally biased region" description="Polar residues" evidence="1">
    <location>
        <begin position="56"/>
        <end position="67"/>
    </location>
</feature>
<evidence type="ECO:0000313" key="3">
    <source>
        <dbReference type="EMBL" id="KAG2453974.1"/>
    </source>
</evidence>
<dbReference type="PROSITE" id="PS50234">
    <property type="entry name" value="VWFA"/>
    <property type="match status" value="1"/>
</dbReference>
<dbReference type="InterPro" id="IPR002035">
    <property type="entry name" value="VWF_A"/>
</dbReference>
<gene>
    <name evidence="3" type="ORF">HYH02_001020</name>
</gene>
<dbReference type="InterPro" id="IPR051266">
    <property type="entry name" value="CLCR"/>
</dbReference>
<dbReference type="Gene3D" id="3.40.50.410">
    <property type="entry name" value="von Willebrand factor, type A domain"/>
    <property type="match status" value="1"/>
</dbReference>
<reference evidence="3" key="1">
    <citation type="journal article" date="2020" name="bioRxiv">
        <title>Comparative genomics of Chlamydomonas.</title>
        <authorList>
            <person name="Craig R.J."/>
            <person name="Hasan A.R."/>
            <person name="Ness R.W."/>
            <person name="Keightley P.D."/>
        </authorList>
    </citation>
    <scope>NUCLEOTIDE SEQUENCE</scope>
    <source>
        <strain evidence="3">CCAP 11/173</strain>
    </source>
</reference>
<dbReference type="Proteomes" id="UP000613740">
    <property type="component" value="Unassembled WGS sequence"/>
</dbReference>
<accession>A0A835WTK9</accession>
<dbReference type="EMBL" id="JAEHOD010000002">
    <property type="protein sequence ID" value="KAG2453974.1"/>
    <property type="molecule type" value="Genomic_DNA"/>
</dbReference>
<evidence type="ECO:0000313" key="4">
    <source>
        <dbReference type="Proteomes" id="UP000613740"/>
    </source>
</evidence>
<comment type="caution">
    <text evidence="3">The sequence shown here is derived from an EMBL/GenBank/DDBJ whole genome shotgun (WGS) entry which is preliminary data.</text>
</comment>
<dbReference type="InterPro" id="IPR036465">
    <property type="entry name" value="vWFA_dom_sf"/>
</dbReference>
<proteinExistence type="predicted"/>
<dbReference type="PANTHER" id="PTHR10579">
    <property type="entry name" value="CALCIUM-ACTIVATED CHLORIDE CHANNEL REGULATOR"/>
    <property type="match status" value="1"/>
</dbReference>
<feature type="domain" description="VWFA" evidence="2">
    <location>
        <begin position="453"/>
        <end position="662"/>
    </location>
</feature>
<sequence length="978" mass="102837">MRDRTANDPADAGHFAAGTQPFTQAQPAQAHVPTPAEIIARLEEVQAQQARDEQKAQANPSVPVTSVESRDQFIARLVELQRRQALQAQDAARRQYQQYSGQQAPPPEQSAQLTMERIQLQNEWTQHLQQLQARRDAMQSYTGPQMQTQNEQAQLQAQQQRVQAWLQQQAAGDAAAGSDQHQRYGWVAGLKRELVAAAAAEAAAQQLVQLDLQDQQRQHDINPGSHQVPERVPPSVPPGFPGFPQQSASAAARATALLQAPALQVPPPAGQQALQRQQAPGPVGSFRIDPAAGQALLALIQKRGPIAYPRRAVARSILQQAAALPLHRRHELLSAAAADPELAPAFADAASAAGGGHLLPPPPDMHAVARKLSVLLQQTQQGSPPPPTEAAVTRIVHETGHSRDGSQPQQDHAPPLVLTLVLEYQQYALHEEAMRAVISLKAAPEAKQRAHVALTCVLDRSGSMSGDPIELVRQTCHFLVDQLSADDYLGIVSYADDVREDVPLLRMTPAARSLAHAMIDALDEGGGTALYAGLHAGMKQQMEAEKALRQVAAHAAAGGGGGVGSAGAPSRLVHSCFLFTDGQPTPGSGPIEISSILACLEAMQRCANQHVTVHTFGFGIGHSVDMLRGVADAQSGVYYYVSCAEDIPTGFGDALGGLFAVVAKDVRVSVRTAAGVNITAFRSGGRVVDAAVGTVGATVPPWVAEGQALSNAPYDGRTSAQAPPQQPQAAQYTSAIFNDMFAEESRECLLALSLPRVPYAAAAAAGLQLPQQQDVLMCHVDLEYTDVAAGCRRQATAALALPRTASPRPADALPAELVFITAARYKTLDAIEAAQAAAAGGGGGGPGGAAGISAAHELLDAHTARLHSSMPRWGGGISGVGGGPAAVVSQALAALLAQTRTARASIHPRFEFNGDGVAAAASIAQATQALRFQRVGTSTMQSSAPFAALDHKSKSHYRNMSSTAVTACCPSVFRPPPF</sequence>
<name>A0A835WTK9_9CHLO</name>
<evidence type="ECO:0000256" key="1">
    <source>
        <dbReference type="SAM" id="MobiDB-lite"/>
    </source>
</evidence>
<dbReference type="OrthoDB" id="687730at2759"/>
<feature type="compositionally biased region" description="Low complexity" evidence="1">
    <location>
        <begin position="15"/>
        <end position="30"/>
    </location>
</feature>
<feature type="region of interest" description="Disordered" evidence="1">
    <location>
        <begin position="46"/>
        <end position="67"/>
    </location>
</feature>
<protein>
    <recommendedName>
        <fullName evidence="2">VWFA domain-containing protein</fullName>
    </recommendedName>
</protein>
<organism evidence="3 4">
    <name type="scientific">Chlamydomonas schloesseri</name>
    <dbReference type="NCBI Taxonomy" id="2026947"/>
    <lineage>
        <taxon>Eukaryota</taxon>
        <taxon>Viridiplantae</taxon>
        <taxon>Chlorophyta</taxon>
        <taxon>core chlorophytes</taxon>
        <taxon>Chlorophyceae</taxon>
        <taxon>CS clade</taxon>
        <taxon>Chlamydomonadales</taxon>
        <taxon>Chlamydomonadaceae</taxon>
        <taxon>Chlamydomonas</taxon>
    </lineage>
</organism>
<dbReference type="PANTHER" id="PTHR10579:SF43">
    <property type="entry name" value="ZINC FINGER (C3HC4-TYPE RING FINGER) FAMILY PROTEIN"/>
    <property type="match status" value="1"/>
</dbReference>
<dbReference type="SMART" id="SM00327">
    <property type="entry name" value="VWA"/>
    <property type="match status" value="1"/>
</dbReference>
<dbReference type="AlphaFoldDB" id="A0A835WTK9"/>